<sequence>MVFGGQGLGRLDNKVYFVWNALPGELVEVEVTKEKKSFGEGIARNILESSPDRIEPKEDHYLSCSPWQIMTPEAEDAAKIQVTKDIYLRNAKLELPQNLEITSDQSAFYHYRHKMEFAFIEKNGFLSLSIMNRDSHNKAAVSDCCLAASIINKRAGEVLAFLNAKKMAADDLQYISLRADTSGSCLADLYLTRDISREALTEMVESMTWLRIIQSDNSVAHDTAYENYQLTEEINGITFHFTPDVFFQINVPMFKKCFERLASFIPDRSEVIDCYAGVGSISLPHATRVKSVVLIEDQVESCRYASQNIELNNFDNVDVINGSAEKLSQINLKDKVLILDPPRAGLSPSVIDSILAGEPKIILYLSCDPATQARDVAILLEKYELKHIELFNFFPRTPHVESLVILSLKQ</sequence>
<dbReference type="PANTHER" id="PTHR11061:SF30">
    <property type="entry name" value="TRNA (URACIL(54)-C(5))-METHYLTRANSFERASE"/>
    <property type="match status" value="1"/>
</dbReference>
<evidence type="ECO:0000256" key="4">
    <source>
        <dbReference type="PROSITE-ProRule" id="PRU01024"/>
    </source>
</evidence>
<evidence type="ECO:0000313" key="7">
    <source>
        <dbReference type="EMBL" id="PIR93991.1"/>
    </source>
</evidence>
<dbReference type="Gene3D" id="3.40.50.150">
    <property type="entry name" value="Vaccinia Virus protein VP39"/>
    <property type="match status" value="1"/>
</dbReference>
<dbReference type="InterPro" id="IPR010280">
    <property type="entry name" value="U5_MeTrfase_fam"/>
</dbReference>
<dbReference type="InterPro" id="IPR002792">
    <property type="entry name" value="TRAM_dom"/>
</dbReference>
<keyword evidence="2 4" id="KW-0808">Transferase</keyword>
<dbReference type="SUPFAM" id="SSF53335">
    <property type="entry name" value="S-adenosyl-L-methionine-dependent methyltransferases"/>
    <property type="match status" value="1"/>
</dbReference>
<feature type="active site" evidence="5">
    <location>
        <position position="367"/>
    </location>
</feature>
<dbReference type="PROSITE" id="PS50926">
    <property type="entry name" value="TRAM"/>
    <property type="match status" value="1"/>
</dbReference>
<evidence type="ECO:0000259" key="6">
    <source>
        <dbReference type="PROSITE" id="PS50926"/>
    </source>
</evidence>
<feature type="domain" description="TRAM" evidence="6">
    <location>
        <begin position="1"/>
        <end position="45"/>
    </location>
</feature>
<dbReference type="EMBL" id="PFAP01000026">
    <property type="protein sequence ID" value="PIR93991.1"/>
    <property type="molecule type" value="Genomic_DNA"/>
</dbReference>
<dbReference type="InterPro" id="IPR029063">
    <property type="entry name" value="SAM-dependent_MTases_sf"/>
</dbReference>
<dbReference type="Gene3D" id="2.40.50.1070">
    <property type="match status" value="1"/>
</dbReference>
<accession>A0A2H0V4J2</accession>
<dbReference type="InterPro" id="IPR012340">
    <property type="entry name" value="NA-bd_OB-fold"/>
</dbReference>
<dbReference type="AlphaFoldDB" id="A0A2H0V4J2"/>
<feature type="binding site" evidence="4">
    <location>
        <position position="340"/>
    </location>
    <ligand>
        <name>S-adenosyl-L-methionine</name>
        <dbReference type="ChEBI" id="CHEBI:59789"/>
    </ligand>
</feature>
<evidence type="ECO:0000256" key="1">
    <source>
        <dbReference type="ARBA" id="ARBA00022603"/>
    </source>
</evidence>
<dbReference type="GO" id="GO:0070041">
    <property type="term" value="F:rRNA (uridine-C5-)-methyltransferase activity"/>
    <property type="evidence" value="ECO:0007669"/>
    <property type="project" value="TreeGrafter"/>
</dbReference>
<dbReference type="Pfam" id="PF05958">
    <property type="entry name" value="tRNA_U5-meth_tr"/>
    <property type="match status" value="1"/>
</dbReference>
<dbReference type="GO" id="GO:0070475">
    <property type="term" value="P:rRNA base methylation"/>
    <property type="evidence" value="ECO:0007669"/>
    <property type="project" value="TreeGrafter"/>
</dbReference>
<dbReference type="PANTHER" id="PTHR11061">
    <property type="entry name" value="RNA M5U METHYLTRANSFERASE"/>
    <property type="match status" value="1"/>
</dbReference>
<evidence type="ECO:0000313" key="8">
    <source>
        <dbReference type="Proteomes" id="UP000229901"/>
    </source>
</evidence>
<organism evidence="7 8">
    <name type="scientific">Candidatus Falkowbacteria bacterium CG10_big_fil_rev_8_21_14_0_10_39_11</name>
    <dbReference type="NCBI Taxonomy" id="1974565"/>
    <lineage>
        <taxon>Bacteria</taxon>
        <taxon>Candidatus Falkowiibacteriota</taxon>
    </lineage>
</organism>
<dbReference type="PROSITE" id="PS01230">
    <property type="entry name" value="TRMA_1"/>
    <property type="match status" value="1"/>
</dbReference>
<evidence type="ECO:0000256" key="2">
    <source>
        <dbReference type="ARBA" id="ARBA00022679"/>
    </source>
</evidence>
<feature type="binding site" evidence="4">
    <location>
        <position position="275"/>
    </location>
    <ligand>
        <name>S-adenosyl-L-methionine</name>
        <dbReference type="ChEBI" id="CHEBI:59789"/>
    </ligand>
</feature>
<dbReference type="InterPro" id="IPR030390">
    <property type="entry name" value="MeTrfase_TrmA_AS"/>
</dbReference>
<keyword evidence="3 4" id="KW-0949">S-adenosyl-L-methionine</keyword>
<dbReference type="Pfam" id="PF01938">
    <property type="entry name" value="TRAM"/>
    <property type="match status" value="1"/>
</dbReference>
<evidence type="ECO:0000256" key="3">
    <source>
        <dbReference type="ARBA" id="ARBA00022691"/>
    </source>
</evidence>
<dbReference type="PROSITE" id="PS51687">
    <property type="entry name" value="SAM_MT_RNA_M5U"/>
    <property type="match status" value="1"/>
</dbReference>
<protein>
    <recommendedName>
        <fullName evidence="6">TRAM domain-containing protein</fullName>
    </recommendedName>
</protein>
<reference evidence="8" key="1">
    <citation type="submission" date="2017-09" db="EMBL/GenBank/DDBJ databases">
        <title>Depth-based differentiation of microbial function through sediment-hosted aquifers and enrichment of novel symbionts in the deep terrestrial subsurface.</title>
        <authorList>
            <person name="Probst A.J."/>
            <person name="Ladd B."/>
            <person name="Jarett J.K."/>
            <person name="Geller-Mcgrath D.E."/>
            <person name="Sieber C.M.K."/>
            <person name="Emerson J.B."/>
            <person name="Anantharaman K."/>
            <person name="Thomas B.C."/>
            <person name="Malmstrom R."/>
            <person name="Stieglmeier M."/>
            <person name="Klingl A."/>
            <person name="Woyke T."/>
            <person name="Ryan C.M."/>
            <person name="Banfield J.F."/>
        </authorList>
    </citation>
    <scope>NUCLEOTIDE SEQUENCE [LARGE SCALE GENOMIC DNA]</scope>
</reference>
<proteinExistence type="inferred from homology"/>
<comment type="caution">
    <text evidence="7">The sequence shown here is derived from an EMBL/GenBank/DDBJ whole genome shotgun (WGS) entry which is preliminary data.</text>
</comment>
<keyword evidence="1 4" id="KW-0489">Methyltransferase</keyword>
<dbReference type="Gene3D" id="2.40.50.140">
    <property type="entry name" value="Nucleic acid-binding proteins"/>
    <property type="match status" value="1"/>
</dbReference>
<gene>
    <name evidence="7" type="ORF">COT97_03770</name>
</gene>
<feature type="active site" description="Nucleophile" evidence="4">
    <location>
        <position position="367"/>
    </location>
</feature>
<evidence type="ECO:0000256" key="5">
    <source>
        <dbReference type="PROSITE-ProRule" id="PRU10015"/>
    </source>
</evidence>
<comment type="similarity">
    <text evidence="4">Belongs to the class I-like SAM-binding methyltransferase superfamily. RNA M5U methyltransferase family.</text>
</comment>
<dbReference type="Proteomes" id="UP000229901">
    <property type="component" value="Unassembled WGS sequence"/>
</dbReference>
<dbReference type="SUPFAM" id="SSF50249">
    <property type="entry name" value="Nucleic acid-binding proteins"/>
    <property type="match status" value="1"/>
</dbReference>
<feature type="binding site" evidence="4">
    <location>
        <position position="248"/>
    </location>
    <ligand>
        <name>S-adenosyl-L-methionine</name>
        <dbReference type="ChEBI" id="CHEBI:59789"/>
    </ligand>
</feature>
<feature type="binding site" evidence="4">
    <location>
        <position position="296"/>
    </location>
    <ligand>
        <name>S-adenosyl-L-methionine</name>
        <dbReference type="ChEBI" id="CHEBI:59789"/>
    </ligand>
</feature>
<name>A0A2H0V4J2_9BACT</name>